<dbReference type="Pfam" id="PF01569">
    <property type="entry name" value="PAP2"/>
    <property type="match status" value="1"/>
</dbReference>
<reference evidence="3" key="1">
    <citation type="submission" date="2022-11" db="EMBL/GenBank/DDBJ databases">
        <title>Methylomonas rapida sp. nov., Carotenoid-Producing Obligate Methanotrophs with High Growth Characteristics and Biotechnological Potential.</title>
        <authorList>
            <person name="Tikhonova E.N."/>
            <person name="Suleimanov R.Z."/>
            <person name="Miroshnikov K."/>
            <person name="Oshkin I.Y."/>
            <person name="Belova S.E."/>
            <person name="Danilova O.V."/>
            <person name="Ashikhmin A."/>
            <person name="Konopkin A."/>
            <person name="But S.Y."/>
            <person name="Khmelenina V.N."/>
            <person name="Kuznetsov N."/>
            <person name="Pimenov N.V."/>
            <person name="Dedysh S.N."/>
        </authorList>
    </citation>
    <scope>NUCLEOTIDE SEQUENCE</scope>
    <source>
        <strain evidence="3">MP1</strain>
    </source>
</reference>
<dbReference type="Gene3D" id="1.20.144.10">
    <property type="entry name" value="Phosphatidic acid phosphatase type 2/haloperoxidase"/>
    <property type="match status" value="1"/>
</dbReference>
<feature type="transmembrane region" description="Helical" evidence="1">
    <location>
        <begin position="64"/>
        <end position="85"/>
    </location>
</feature>
<evidence type="ECO:0000313" key="3">
    <source>
        <dbReference type="EMBL" id="WAR42958.1"/>
    </source>
</evidence>
<feature type="transmembrane region" description="Helical" evidence="1">
    <location>
        <begin position="148"/>
        <end position="167"/>
    </location>
</feature>
<name>A0ABY7GJY5_9GAMM</name>
<keyword evidence="1" id="KW-0812">Transmembrane</keyword>
<keyword evidence="1" id="KW-0472">Membrane</keyword>
<dbReference type="InterPro" id="IPR000326">
    <property type="entry name" value="PAP2/HPO"/>
</dbReference>
<dbReference type="RefSeq" id="WP_255187940.1">
    <property type="nucleotide sequence ID" value="NZ_CP113517.1"/>
</dbReference>
<protein>
    <submittedName>
        <fullName evidence="3">Phosphatase PAP2 family protein</fullName>
    </submittedName>
</protein>
<feature type="transmembrane region" description="Helical" evidence="1">
    <location>
        <begin position="97"/>
        <end position="115"/>
    </location>
</feature>
<dbReference type="SMART" id="SM00014">
    <property type="entry name" value="acidPPc"/>
    <property type="match status" value="1"/>
</dbReference>
<accession>A0ABY7GJY5</accession>
<keyword evidence="4" id="KW-1185">Reference proteome</keyword>
<dbReference type="Proteomes" id="UP001162780">
    <property type="component" value="Chromosome"/>
</dbReference>
<evidence type="ECO:0000256" key="1">
    <source>
        <dbReference type="SAM" id="Phobius"/>
    </source>
</evidence>
<proteinExistence type="predicted"/>
<dbReference type="InterPro" id="IPR036938">
    <property type="entry name" value="PAP2/HPO_sf"/>
</dbReference>
<feature type="transmembrane region" description="Helical" evidence="1">
    <location>
        <begin position="12"/>
        <end position="30"/>
    </location>
</feature>
<gene>
    <name evidence="3" type="ORF">NM686_011140</name>
</gene>
<feature type="domain" description="Phosphatidic acid phosphatase type 2/haloperoxidase" evidence="2">
    <location>
        <begin position="96"/>
        <end position="216"/>
    </location>
</feature>
<organism evidence="3 4">
    <name type="scientific">Methylomonas rapida</name>
    <dbReference type="NCBI Taxonomy" id="2963939"/>
    <lineage>
        <taxon>Bacteria</taxon>
        <taxon>Pseudomonadati</taxon>
        <taxon>Pseudomonadota</taxon>
        <taxon>Gammaproteobacteria</taxon>
        <taxon>Methylococcales</taxon>
        <taxon>Methylococcaceae</taxon>
        <taxon>Methylomonas</taxon>
    </lineage>
</organism>
<dbReference type="CDD" id="cd03396">
    <property type="entry name" value="PAP2_like_6"/>
    <property type="match status" value="1"/>
</dbReference>
<feature type="transmembrane region" description="Helical" evidence="1">
    <location>
        <begin position="203"/>
        <end position="221"/>
    </location>
</feature>
<evidence type="ECO:0000259" key="2">
    <source>
        <dbReference type="SMART" id="SM00014"/>
    </source>
</evidence>
<dbReference type="EMBL" id="CP113517">
    <property type="protein sequence ID" value="WAR42958.1"/>
    <property type="molecule type" value="Genomic_DNA"/>
</dbReference>
<keyword evidence="1" id="KW-1133">Transmembrane helix</keyword>
<dbReference type="SUPFAM" id="SSF48317">
    <property type="entry name" value="Acid phosphatase/Vanadium-dependent haloperoxidase"/>
    <property type="match status" value="1"/>
</dbReference>
<sequence length="234" mass="26908">MPNRSIKRAKRELLVLVFLALSTTLLFWLTDLDSQLAALFYHPGHSLAEWPYQYWPPFKLLYDYAFPFTVIGGLTALVIYIVGHFHARTRKFRRRALYILLVIALGPGVLVNLVVKDHWGRPRPLHTQTFGGQYAYVPPVKVGHTPDKSFVCGHCSVGYAFFALYFLSQNHKTFYLILTLALAWIMGFTRMTSGSHFLSDILWSGYLVFLVAFSLYYGWFIRVMPGQPRPDHNA</sequence>
<feature type="transmembrane region" description="Helical" evidence="1">
    <location>
        <begin position="174"/>
        <end position="191"/>
    </location>
</feature>
<evidence type="ECO:0000313" key="4">
    <source>
        <dbReference type="Proteomes" id="UP001162780"/>
    </source>
</evidence>